<keyword evidence="13 14" id="KW-0472">Membrane</keyword>
<feature type="active site" evidence="15">
    <location>
        <position position="90"/>
    </location>
</feature>
<dbReference type="EMBL" id="NRSJ01000008">
    <property type="protein sequence ID" value="MBK1704231.1"/>
    <property type="molecule type" value="Genomic_DNA"/>
</dbReference>
<feature type="binding site" evidence="16">
    <location>
        <position position="200"/>
    </location>
    <ligand>
        <name>Zn(2+)</name>
        <dbReference type="ChEBI" id="CHEBI:29105"/>
        <note>catalytic</note>
    </ligand>
</feature>
<evidence type="ECO:0000256" key="11">
    <source>
        <dbReference type="ARBA" id="ARBA00023049"/>
    </source>
</evidence>
<dbReference type="SUPFAM" id="SSF54631">
    <property type="entry name" value="CBS-domain pair"/>
    <property type="match status" value="1"/>
</dbReference>
<dbReference type="Proteomes" id="UP001296776">
    <property type="component" value="Unassembled WGS sequence"/>
</dbReference>
<feature type="transmembrane region" description="Helical" evidence="14">
    <location>
        <begin position="69"/>
        <end position="88"/>
    </location>
</feature>
<gene>
    <name evidence="19" type="ORF">CKO40_06625</name>
</gene>
<keyword evidence="11 14" id="KW-0482">Metalloprotease</keyword>
<feature type="domain" description="CBS" evidence="18">
    <location>
        <begin position="357"/>
        <end position="418"/>
    </location>
</feature>
<keyword evidence="3 14" id="KW-1003">Cell membrane</keyword>
<dbReference type="Pfam" id="PF00571">
    <property type="entry name" value="CBS"/>
    <property type="match status" value="2"/>
</dbReference>
<dbReference type="CDD" id="cd06164">
    <property type="entry name" value="S2P-M50_SpoIVFB_CBS"/>
    <property type="match status" value="1"/>
</dbReference>
<protein>
    <recommendedName>
        <fullName evidence="14">Zinc metalloprotease</fullName>
    </recommendedName>
</protein>
<name>A0AAJ0U2S0_9GAMM</name>
<comment type="similarity">
    <text evidence="2 14">Belongs to the peptidase M50B family.</text>
</comment>
<dbReference type="GO" id="GO:0046872">
    <property type="term" value="F:metal ion binding"/>
    <property type="evidence" value="ECO:0007669"/>
    <property type="project" value="UniProtKB-UniRule"/>
</dbReference>
<evidence type="ECO:0000256" key="2">
    <source>
        <dbReference type="ARBA" id="ARBA00007931"/>
    </source>
</evidence>
<dbReference type="SMART" id="SM00116">
    <property type="entry name" value="CBS"/>
    <property type="match status" value="2"/>
</dbReference>
<feature type="transmembrane region" description="Helical" evidence="14">
    <location>
        <begin position="256"/>
        <end position="275"/>
    </location>
</feature>
<evidence type="ECO:0000256" key="3">
    <source>
        <dbReference type="ARBA" id="ARBA00022475"/>
    </source>
</evidence>
<keyword evidence="9 14" id="KW-0862">Zinc</keyword>
<evidence type="ECO:0000256" key="1">
    <source>
        <dbReference type="ARBA" id="ARBA00004651"/>
    </source>
</evidence>
<dbReference type="InterPro" id="IPR000644">
    <property type="entry name" value="CBS_dom"/>
</dbReference>
<feature type="binding site" evidence="16">
    <location>
        <position position="89"/>
    </location>
    <ligand>
        <name>Zn(2+)</name>
        <dbReference type="ChEBI" id="CHEBI:29105"/>
        <note>catalytic</note>
    </ligand>
</feature>
<feature type="transmembrane region" description="Helical" evidence="14">
    <location>
        <begin position="229"/>
        <end position="250"/>
    </location>
</feature>
<feature type="transmembrane region" description="Helical" evidence="14">
    <location>
        <begin position="167"/>
        <end position="191"/>
    </location>
</feature>
<keyword evidence="20" id="KW-1185">Reference proteome</keyword>
<dbReference type="Pfam" id="PF02163">
    <property type="entry name" value="Peptidase_M50"/>
    <property type="match status" value="1"/>
</dbReference>
<dbReference type="InterPro" id="IPR046342">
    <property type="entry name" value="CBS_dom_sf"/>
</dbReference>
<evidence type="ECO:0000259" key="18">
    <source>
        <dbReference type="PROSITE" id="PS51371"/>
    </source>
</evidence>
<dbReference type="PANTHER" id="PTHR39188:SF3">
    <property type="entry name" value="STAGE IV SPORULATION PROTEIN FB"/>
    <property type="match status" value="1"/>
</dbReference>
<evidence type="ECO:0000256" key="5">
    <source>
        <dbReference type="ARBA" id="ARBA00022692"/>
    </source>
</evidence>
<keyword evidence="10 14" id="KW-1133">Transmembrane helix</keyword>
<evidence type="ECO:0000256" key="10">
    <source>
        <dbReference type="ARBA" id="ARBA00022989"/>
    </source>
</evidence>
<dbReference type="InterPro" id="IPR008915">
    <property type="entry name" value="Peptidase_M50"/>
</dbReference>
<feature type="transmembrane region" description="Helical" evidence="14">
    <location>
        <begin position="41"/>
        <end position="63"/>
    </location>
</feature>
<keyword evidence="12 17" id="KW-0129">CBS domain</keyword>
<sequence>MNHQSTNSPNSAQSSLARSRGAGSQGLRIGRIAGIEVTLDWSLLIIFILISFTLAAGVLPTWHPEWSQPIILITAVTAALLFLASVLLHELSHAVVGRRLSISVPRITLFVFGGMAHMEGEPRSWKDELGMAIAGPITSLALGFGFLYLAGALAGPIEADPEKPMDLLSSLGPVATVFFWLGPINIVLGLFNLVPGFPLDGGRVLRAVLWGLSGDLLRATRWAAAAGQAFGLLLIASGFAMVFGLTVPVFGSGPLGGLWLALIGWFLSNAAAMSYRRLATEQGLGRISVSRVMQRDPATVAPETSVQAIIDDHLLGHGQRAFPVVKGNDRLQGLVCLADIRKLEPSKRSETPVSAIMTPVDELQVAAPSESASAVMKRLGERGINQMPVLKDGRLVGLISRENLLTWLSLQQGSAHEAKLSARS</sequence>
<reference evidence="19" key="1">
    <citation type="submission" date="2017-08" db="EMBL/GenBank/DDBJ databases">
        <authorList>
            <person name="Imhoff J.F."/>
            <person name="Rahn T."/>
            <person name="Kuenzel S."/>
            <person name="Neulinger S.C."/>
        </authorList>
    </citation>
    <scope>NUCLEOTIDE SEQUENCE</scope>
    <source>
        <strain evidence="19">DSM 11080</strain>
    </source>
</reference>
<evidence type="ECO:0000256" key="13">
    <source>
        <dbReference type="ARBA" id="ARBA00023136"/>
    </source>
</evidence>
<keyword evidence="8 14" id="KW-0378">Hydrolase</keyword>
<evidence type="ECO:0000256" key="17">
    <source>
        <dbReference type="PROSITE-ProRule" id="PRU00703"/>
    </source>
</evidence>
<dbReference type="GO" id="GO:0006508">
    <property type="term" value="P:proteolysis"/>
    <property type="evidence" value="ECO:0007669"/>
    <property type="project" value="UniProtKB-KW"/>
</dbReference>
<evidence type="ECO:0000313" key="19">
    <source>
        <dbReference type="EMBL" id="MBK1704231.1"/>
    </source>
</evidence>
<comment type="caution">
    <text evidence="19">The sequence shown here is derived from an EMBL/GenBank/DDBJ whole genome shotgun (WGS) entry which is preliminary data.</text>
</comment>
<evidence type="ECO:0000256" key="8">
    <source>
        <dbReference type="ARBA" id="ARBA00022801"/>
    </source>
</evidence>
<dbReference type="GO" id="GO:0008237">
    <property type="term" value="F:metallopeptidase activity"/>
    <property type="evidence" value="ECO:0007669"/>
    <property type="project" value="UniProtKB-UniRule"/>
</dbReference>
<keyword evidence="7" id="KW-0677">Repeat</keyword>
<accession>A0AAJ0U2S0</accession>
<feature type="domain" description="CBS" evidence="18">
    <location>
        <begin position="293"/>
        <end position="350"/>
    </location>
</feature>
<evidence type="ECO:0000256" key="16">
    <source>
        <dbReference type="PIRSR" id="PIRSR006404-2"/>
    </source>
</evidence>
<dbReference type="PANTHER" id="PTHR39188">
    <property type="entry name" value="MEMBRANE-ASSOCIATED ZINC METALLOPROTEASE M50B"/>
    <property type="match status" value="1"/>
</dbReference>
<comment type="cofactor">
    <cofactor evidence="14 16">
        <name>Zn(2+)</name>
        <dbReference type="ChEBI" id="CHEBI:29105"/>
    </cofactor>
    <text evidence="14 16">Binds 1 zinc ion per subunit.</text>
</comment>
<reference evidence="19" key="2">
    <citation type="journal article" date="2020" name="Microorganisms">
        <title>Osmotic Adaptation and Compatible Solute Biosynthesis of Phototrophic Bacteria as Revealed from Genome Analyses.</title>
        <authorList>
            <person name="Imhoff J.F."/>
            <person name="Rahn T."/>
            <person name="Kunzel S."/>
            <person name="Keller A."/>
            <person name="Neulinger S.C."/>
        </authorList>
    </citation>
    <scope>NUCLEOTIDE SEQUENCE</scope>
    <source>
        <strain evidence="19">DSM 11080</strain>
    </source>
</reference>
<evidence type="ECO:0000256" key="15">
    <source>
        <dbReference type="PIRSR" id="PIRSR006404-1"/>
    </source>
</evidence>
<dbReference type="PIRSF" id="PIRSF006404">
    <property type="entry name" value="UCP006404_Pept_M50_CBS"/>
    <property type="match status" value="1"/>
</dbReference>
<keyword evidence="4 14" id="KW-0645">Protease</keyword>
<dbReference type="GO" id="GO:0005886">
    <property type="term" value="C:plasma membrane"/>
    <property type="evidence" value="ECO:0007669"/>
    <property type="project" value="UniProtKB-SubCell"/>
</dbReference>
<comment type="subcellular location">
    <subcellularLocation>
        <location evidence="1 14">Cell membrane</location>
        <topology evidence="1 14">Multi-pass membrane protein</topology>
    </subcellularLocation>
</comment>
<dbReference type="InterPro" id="IPR016483">
    <property type="entry name" value="UCP006404_Pept_M50_CBS"/>
</dbReference>
<evidence type="ECO:0000256" key="12">
    <source>
        <dbReference type="ARBA" id="ARBA00023122"/>
    </source>
</evidence>
<evidence type="ECO:0000256" key="9">
    <source>
        <dbReference type="ARBA" id="ARBA00022833"/>
    </source>
</evidence>
<feature type="binding site" evidence="16">
    <location>
        <position position="93"/>
    </location>
    <ligand>
        <name>Zn(2+)</name>
        <dbReference type="ChEBI" id="CHEBI:29105"/>
        <note>catalytic</note>
    </ligand>
</feature>
<evidence type="ECO:0000256" key="7">
    <source>
        <dbReference type="ARBA" id="ARBA00022737"/>
    </source>
</evidence>
<evidence type="ECO:0000256" key="4">
    <source>
        <dbReference type="ARBA" id="ARBA00022670"/>
    </source>
</evidence>
<organism evidence="19 20">
    <name type="scientific">Halochromatium glycolicum</name>
    <dbReference type="NCBI Taxonomy" id="85075"/>
    <lineage>
        <taxon>Bacteria</taxon>
        <taxon>Pseudomonadati</taxon>
        <taxon>Pseudomonadota</taxon>
        <taxon>Gammaproteobacteria</taxon>
        <taxon>Chromatiales</taxon>
        <taxon>Chromatiaceae</taxon>
        <taxon>Halochromatium</taxon>
    </lineage>
</organism>
<feature type="transmembrane region" description="Helical" evidence="14">
    <location>
        <begin position="130"/>
        <end position="155"/>
    </location>
</feature>
<proteinExistence type="inferred from homology"/>
<dbReference type="Gene3D" id="3.10.580.10">
    <property type="entry name" value="CBS-domain"/>
    <property type="match status" value="1"/>
</dbReference>
<evidence type="ECO:0000256" key="6">
    <source>
        <dbReference type="ARBA" id="ARBA00022723"/>
    </source>
</evidence>
<evidence type="ECO:0000256" key="14">
    <source>
        <dbReference type="PIRNR" id="PIRNR006404"/>
    </source>
</evidence>
<keyword evidence="5 14" id="KW-0812">Transmembrane</keyword>
<dbReference type="PROSITE" id="PS51371">
    <property type="entry name" value="CBS"/>
    <property type="match status" value="2"/>
</dbReference>
<dbReference type="AlphaFoldDB" id="A0AAJ0U2S0"/>
<evidence type="ECO:0000313" key="20">
    <source>
        <dbReference type="Proteomes" id="UP001296776"/>
    </source>
</evidence>
<keyword evidence="6 14" id="KW-0479">Metal-binding</keyword>